<evidence type="ECO:0000256" key="5">
    <source>
        <dbReference type="ARBA" id="ARBA00023136"/>
    </source>
</evidence>
<comment type="subcellular location">
    <subcellularLocation>
        <location evidence="1 6">Cell membrane</location>
        <topology evidence="1 6">Multi-pass membrane protein</topology>
    </subcellularLocation>
</comment>
<evidence type="ECO:0000313" key="9">
    <source>
        <dbReference type="Proteomes" id="UP001164726"/>
    </source>
</evidence>
<evidence type="ECO:0000259" key="7">
    <source>
        <dbReference type="Pfam" id="PF09335"/>
    </source>
</evidence>
<dbReference type="GO" id="GO:0005886">
    <property type="term" value="C:plasma membrane"/>
    <property type="evidence" value="ECO:0007669"/>
    <property type="project" value="UniProtKB-SubCell"/>
</dbReference>
<dbReference type="AlphaFoldDB" id="A0A9E8RXE1"/>
<feature type="transmembrane region" description="Helical" evidence="6">
    <location>
        <begin position="105"/>
        <end position="127"/>
    </location>
</feature>
<feature type="transmembrane region" description="Helical" evidence="6">
    <location>
        <begin position="136"/>
        <end position="154"/>
    </location>
</feature>
<evidence type="ECO:0000256" key="3">
    <source>
        <dbReference type="ARBA" id="ARBA00022692"/>
    </source>
</evidence>
<feature type="transmembrane region" description="Helical" evidence="6">
    <location>
        <begin position="39"/>
        <end position="55"/>
    </location>
</feature>
<dbReference type="Pfam" id="PF09335">
    <property type="entry name" value="VTT_dom"/>
    <property type="match status" value="1"/>
</dbReference>
<reference evidence="8" key="1">
    <citation type="submission" date="2022-09" db="EMBL/GenBank/DDBJ databases">
        <title>Complete Genomes of Fervidibacillus albus and Fervidibacillus halotolerans isolated from tidal flat sediments.</title>
        <authorList>
            <person name="Kwon K.K."/>
            <person name="Yang S.-H."/>
            <person name="Park M.J."/>
            <person name="Oh H.-M."/>
        </authorList>
    </citation>
    <scope>NUCLEOTIDE SEQUENCE</scope>
    <source>
        <strain evidence="8">MEBiC13594</strain>
    </source>
</reference>
<evidence type="ECO:0000256" key="2">
    <source>
        <dbReference type="ARBA" id="ARBA00022475"/>
    </source>
</evidence>
<dbReference type="Proteomes" id="UP001164726">
    <property type="component" value="Chromosome"/>
</dbReference>
<dbReference type="InterPro" id="IPR032816">
    <property type="entry name" value="VTT_dom"/>
</dbReference>
<proteinExistence type="inferred from homology"/>
<gene>
    <name evidence="8" type="ORF">OE105_08395</name>
</gene>
<dbReference type="EMBL" id="CP106877">
    <property type="protein sequence ID" value="WAA11641.1"/>
    <property type="molecule type" value="Genomic_DNA"/>
</dbReference>
<feature type="domain" description="VTT" evidence="7">
    <location>
        <begin position="42"/>
        <end position="156"/>
    </location>
</feature>
<evidence type="ECO:0000256" key="4">
    <source>
        <dbReference type="ARBA" id="ARBA00022989"/>
    </source>
</evidence>
<evidence type="ECO:0000256" key="6">
    <source>
        <dbReference type="RuleBase" id="RU366058"/>
    </source>
</evidence>
<dbReference type="InterPro" id="IPR015414">
    <property type="entry name" value="TMEM64"/>
</dbReference>
<name>A0A9E8RXE1_9BACI</name>
<dbReference type="PANTHER" id="PTHR12677">
    <property type="entry name" value="GOLGI APPARATUS MEMBRANE PROTEIN TVP38-RELATED"/>
    <property type="match status" value="1"/>
</dbReference>
<dbReference type="RefSeq" id="WP_275419754.1">
    <property type="nucleotide sequence ID" value="NZ_CP106877.1"/>
</dbReference>
<sequence>MKRRVERLEGKTTYIISFLESSGIFAPVAFILFSTLRQFFFIPVVVVCIAGGVLFGTGFGSLFSLIGLTLSSFVSYLVLILFPSVTKKLYRIKNKWFGPYTTFTTGQITLLKLIPFIHFQLLSFCLFENRKSFSDYALRSLLSNIPVVIFYTTFGQFLKPFSPFIIILIFLALTILLNILREKMMVIKWDDFFKSTI</sequence>
<evidence type="ECO:0000313" key="8">
    <source>
        <dbReference type="EMBL" id="WAA11641.1"/>
    </source>
</evidence>
<feature type="transmembrane region" description="Helical" evidence="6">
    <location>
        <begin position="160"/>
        <end position="180"/>
    </location>
</feature>
<dbReference type="KEGG" id="fhl:OE105_08395"/>
<feature type="transmembrane region" description="Helical" evidence="6">
    <location>
        <begin position="62"/>
        <end position="85"/>
    </location>
</feature>
<evidence type="ECO:0000256" key="1">
    <source>
        <dbReference type="ARBA" id="ARBA00004651"/>
    </source>
</evidence>
<keyword evidence="5 6" id="KW-0472">Membrane</keyword>
<keyword evidence="9" id="KW-1185">Reference proteome</keyword>
<feature type="transmembrane region" description="Helical" evidence="6">
    <location>
        <begin position="12"/>
        <end position="33"/>
    </location>
</feature>
<comment type="similarity">
    <text evidence="6">Belongs to the TVP38/TMEM64 family.</text>
</comment>
<keyword evidence="3 6" id="KW-0812">Transmembrane</keyword>
<accession>A0A9E8RXE1</accession>
<keyword evidence="4 6" id="KW-1133">Transmembrane helix</keyword>
<keyword evidence="2 6" id="KW-1003">Cell membrane</keyword>
<organism evidence="8 9">
    <name type="scientific">Fervidibacillus halotolerans</name>
    <dbReference type="NCBI Taxonomy" id="2980027"/>
    <lineage>
        <taxon>Bacteria</taxon>
        <taxon>Bacillati</taxon>
        <taxon>Bacillota</taxon>
        <taxon>Bacilli</taxon>
        <taxon>Bacillales</taxon>
        <taxon>Bacillaceae</taxon>
        <taxon>Fervidibacillus</taxon>
    </lineage>
</organism>
<protein>
    <recommendedName>
        <fullName evidence="6">TVP38/TMEM64 family membrane protein</fullName>
    </recommendedName>
</protein>
<dbReference type="PANTHER" id="PTHR12677:SF59">
    <property type="entry name" value="GOLGI APPARATUS MEMBRANE PROTEIN TVP38-RELATED"/>
    <property type="match status" value="1"/>
</dbReference>